<dbReference type="Gene3D" id="1.10.10.10">
    <property type="entry name" value="Winged helix-like DNA-binding domain superfamily/Winged helix DNA-binding domain"/>
    <property type="match status" value="1"/>
</dbReference>
<keyword evidence="4" id="KW-1185">Reference proteome</keyword>
<dbReference type="GO" id="GO:0003677">
    <property type="term" value="F:DNA binding"/>
    <property type="evidence" value="ECO:0007669"/>
    <property type="project" value="UniProtKB-KW"/>
</dbReference>
<proteinExistence type="predicted"/>
<evidence type="ECO:0000259" key="2">
    <source>
        <dbReference type="PROSITE" id="PS50995"/>
    </source>
</evidence>
<dbReference type="PANTHER" id="PTHR33164:SF43">
    <property type="entry name" value="HTH-TYPE TRANSCRIPTIONAL REPRESSOR YETL"/>
    <property type="match status" value="1"/>
</dbReference>
<dbReference type="GO" id="GO:0006950">
    <property type="term" value="P:response to stress"/>
    <property type="evidence" value="ECO:0007669"/>
    <property type="project" value="TreeGrafter"/>
</dbReference>
<protein>
    <submittedName>
        <fullName evidence="3">DNA-binding transcriptional regulator, MarR family</fullName>
    </submittedName>
</protein>
<dbReference type="InterPro" id="IPR036390">
    <property type="entry name" value="WH_DNA-bd_sf"/>
</dbReference>
<organism evidence="3 4">
    <name type="scientific">Daejeonella lutea</name>
    <dbReference type="NCBI Taxonomy" id="572036"/>
    <lineage>
        <taxon>Bacteria</taxon>
        <taxon>Pseudomonadati</taxon>
        <taxon>Bacteroidota</taxon>
        <taxon>Sphingobacteriia</taxon>
        <taxon>Sphingobacteriales</taxon>
        <taxon>Sphingobacteriaceae</taxon>
        <taxon>Daejeonella</taxon>
    </lineage>
</organism>
<dbReference type="Pfam" id="PF12802">
    <property type="entry name" value="MarR_2"/>
    <property type="match status" value="1"/>
</dbReference>
<dbReference type="SUPFAM" id="SSF46785">
    <property type="entry name" value="Winged helix' DNA-binding domain"/>
    <property type="match status" value="1"/>
</dbReference>
<feature type="transmembrane region" description="Helical" evidence="1">
    <location>
        <begin position="7"/>
        <end position="29"/>
    </location>
</feature>
<evidence type="ECO:0000256" key="1">
    <source>
        <dbReference type="SAM" id="Phobius"/>
    </source>
</evidence>
<dbReference type="Proteomes" id="UP000189981">
    <property type="component" value="Unassembled WGS sequence"/>
</dbReference>
<sequence length="193" mass="22235">MRNGSRFLKMFQISFICIYIFSFISMNLINDLGELAIATRLKRLSERLSQDVSKIYKESDVDFEAKWYLVLELLNREKILAITEISESLELSHPAVVQFVDQLVDRKLVKTSTDKKDARKRMISLSPGGKKILSQLQPILDVIKDENRKWIAEADVNILGILDQLESALDKKSMYQRVKICLLEQPQSKKSKG</sequence>
<keyword evidence="1" id="KW-1133">Transmembrane helix</keyword>
<dbReference type="InterPro" id="IPR039422">
    <property type="entry name" value="MarR/SlyA-like"/>
</dbReference>
<evidence type="ECO:0000313" key="4">
    <source>
        <dbReference type="Proteomes" id="UP000189981"/>
    </source>
</evidence>
<evidence type="ECO:0000313" key="3">
    <source>
        <dbReference type="EMBL" id="SKB91229.1"/>
    </source>
</evidence>
<reference evidence="4" key="1">
    <citation type="submission" date="2017-02" db="EMBL/GenBank/DDBJ databases">
        <authorList>
            <person name="Varghese N."/>
            <person name="Submissions S."/>
        </authorList>
    </citation>
    <scope>NUCLEOTIDE SEQUENCE [LARGE SCALE GENOMIC DNA]</scope>
    <source>
        <strain evidence="4">DSM 22385</strain>
    </source>
</reference>
<dbReference type="AlphaFoldDB" id="A0A1T5F530"/>
<name>A0A1T5F530_9SPHI</name>
<keyword evidence="1" id="KW-0812">Transmembrane</keyword>
<dbReference type="PROSITE" id="PS50995">
    <property type="entry name" value="HTH_MARR_2"/>
    <property type="match status" value="1"/>
</dbReference>
<gene>
    <name evidence="3" type="ORF">SAMN05661099_3423</name>
</gene>
<dbReference type="EMBL" id="FUYR01000006">
    <property type="protein sequence ID" value="SKB91229.1"/>
    <property type="molecule type" value="Genomic_DNA"/>
</dbReference>
<dbReference type="InterPro" id="IPR000835">
    <property type="entry name" value="HTH_MarR-typ"/>
</dbReference>
<dbReference type="SMART" id="SM00347">
    <property type="entry name" value="HTH_MARR"/>
    <property type="match status" value="1"/>
</dbReference>
<dbReference type="PANTHER" id="PTHR33164">
    <property type="entry name" value="TRANSCRIPTIONAL REGULATOR, MARR FAMILY"/>
    <property type="match status" value="1"/>
</dbReference>
<keyword evidence="3" id="KW-0238">DNA-binding</keyword>
<accession>A0A1T5F530</accession>
<dbReference type="GO" id="GO:0003700">
    <property type="term" value="F:DNA-binding transcription factor activity"/>
    <property type="evidence" value="ECO:0007669"/>
    <property type="project" value="InterPro"/>
</dbReference>
<dbReference type="InterPro" id="IPR036388">
    <property type="entry name" value="WH-like_DNA-bd_sf"/>
</dbReference>
<keyword evidence="1" id="KW-0472">Membrane</keyword>
<feature type="domain" description="HTH marR-type" evidence="2">
    <location>
        <begin position="34"/>
        <end position="170"/>
    </location>
</feature>
<dbReference type="STRING" id="572036.SAMN05661099_3423"/>